<feature type="domain" description="Flagellar basal body rod protein N-terminal" evidence="7">
    <location>
        <begin position="4"/>
        <end position="33"/>
    </location>
</feature>
<dbReference type="NCBIfam" id="TIGR02492">
    <property type="entry name" value="flgK_ends"/>
    <property type="match status" value="1"/>
</dbReference>
<keyword evidence="11" id="KW-1185">Reference proteome</keyword>
<dbReference type="OrthoDB" id="9802553at2"/>
<evidence type="ECO:0000256" key="2">
    <source>
        <dbReference type="ARBA" id="ARBA00004613"/>
    </source>
</evidence>
<comment type="caution">
    <text evidence="10">The sequence shown here is derived from an EMBL/GenBank/DDBJ whole genome shotgun (WGS) entry which is preliminary data.</text>
</comment>
<dbReference type="GO" id="GO:0009424">
    <property type="term" value="C:bacterial-type flagellum hook"/>
    <property type="evidence" value="ECO:0007669"/>
    <property type="project" value="InterPro"/>
</dbReference>
<evidence type="ECO:0000256" key="4">
    <source>
        <dbReference type="ARBA" id="ARBA00016244"/>
    </source>
</evidence>
<dbReference type="InterPro" id="IPR053927">
    <property type="entry name" value="FlgK_helical"/>
</dbReference>
<dbReference type="InterPro" id="IPR001444">
    <property type="entry name" value="Flag_bb_rod_N"/>
</dbReference>
<dbReference type="SUPFAM" id="SSF64518">
    <property type="entry name" value="Phase 1 flagellin"/>
    <property type="match status" value="1"/>
</dbReference>
<dbReference type="GO" id="GO:0044780">
    <property type="term" value="P:bacterial-type flagellum assembly"/>
    <property type="evidence" value="ECO:0007669"/>
    <property type="project" value="InterPro"/>
</dbReference>
<dbReference type="PRINTS" id="PR01005">
    <property type="entry name" value="FLGHOOKAP1"/>
</dbReference>
<dbReference type="RefSeq" id="WP_110012436.1">
    <property type="nucleotide sequence ID" value="NZ_QGUB01000008.1"/>
</dbReference>
<evidence type="ECO:0000256" key="6">
    <source>
        <dbReference type="ARBA" id="ARBA00023143"/>
    </source>
</evidence>
<dbReference type="InterPro" id="IPR010930">
    <property type="entry name" value="Flg_bb/hook_C_dom"/>
</dbReference>
<dbReference type="Pfam" id="PF22638">
    <property type="entry name" value="FlgK_D1"/>
    <property type="match status" value="1"/>
</dbReference>
<organism evidence="10 11">
    <name type="scientific">Melaminivora alkalimesophila</name>
    <dbReference type="NCBI Taxonomy" id="1165852"/>
    <lineage>
        <taxon>Bacteria</taxon>
        <taxon>Pseudomonadati</taxon>
        <taxon>Pseudomonadota</taxon>
        <taxon>Betaproteobacteria</taxon>
        <taxon>Burkholderiales</taxon>
        <taxon>Comamonadaceae</taxon>
        <taxon>Melaminivora</taxon>
    </lineage>
</organism>
<evidence type="ECO:0000313" key="10">
    <source>
        <dbReference type="EMBL" id="PWW44428.1"/>
    </source>
</evidence>
<reference evidence="10 11" key="1">
    <citation type="submission" date="2018-05" db="EMBL/GenBank/DDBJ databases">
        <title>Genomic Encyclopedia of Type Strains, Phase IV (KMG-IV): sequencing the most valuable type-strain genomes for metagenomic binning, comparative biology and taxonomic classification.</title>
        <authorList>
            <person name="Goeker M."/>
        </authorList>
    </citation>
    <scope>NUCLEOTIDE SEQUENCE [LARGE SCALE GENOMIC DNA]</scope>
    <source>
        <strain evidence="10 11">DSM 26006</strain>
    </source>
</reference>
<proteinExistence type="inferred from homology"/>
<sequence length="673" mass="70707">MSLLNVGARALLANQVALQTTGHNIANVSTAGYSRQSVVMQTVPGQFTGSGYIGKGVQVATILRNHNELLTRQATAAQAVQAGDAVRAERTAQLQDVFQGGTAGLGASITDMLNSLGDVVAAPTDLTARTVTLTRMDEMAARMRSAAEQLQQIGYSVGEQLKTDVVRINQLAVGIAEVNEQIARVKGNGQTPNDLLDRRDQLIRELNQHVQTTQIPADDGSVGIFVGGSQALVLGANAAQLSVGEARLFPGSGRQALYFNPPGAQPVELNEDMLGGGQTAGLLRFANQDLTEGRNLLGRMALAIGHELNYQQRMGLTLDGQRGKALFSQPARVDGRTSGSAAGFIDLQVPLGTSRFAASEYEVRFGDTPPAGVITRLSDGATTVVADLTAPDGVEMDGLTFKFTAAGAPRERVLFQPFAGVADNLQMLVYSPRDLAAANPVNAAMGTSNGGTLQLGQLQATGQHRDPATQRIVGTGALTPLPPGGASLVYMQADPVLGLPAGFVVQGLADRPLELLPPPAPYTPGTDRVPYTPGEPIRIGGWSITLQGTPKPGDTVTVRDATQTGDLYTRNSGNAGALMALRDMKLFDEATMSDGYASLMAQVGTRTQSAMYAANLSGSIANNLEASRTAVSGVNLDEEAARLIQFQQAYQASAKMLQIAQTIFDNLLQTVSR</sequence>
<dbReference type="Pfam" id="PF00460">
    <property type="entry name" value="Flg_bb_rod"/>
    <property type="match status" value="1"/>
</dbReference>
<evidence type="ECO:0000259" key="9">
    <source>
        <dbReference type="Pfam" id="PF22638"/>
    </source>
</evidence>
<dbReference type="GO" id="GO:0005576">
    <property type="term" value="C:extracellular region"/>
    <property type="evidence" value="ECO:0007669"/>
    <property type="project" value="UniProtKB-SubCell"/>
</dbReference>
<feature type="domain" description="Flagellar hook-associated protein FlgK helical" evidence="9">
    <location>
        <begin position="92"/>
        <end position="327"/>
    </location>
</feature>
<comment type="subcellular location">
    <subcellularLocation>
        <location evidence="1">Bacterial flagellum</location>
    </subcellularLocation>
    <subcellularLocation>
        <location evidence="2">Secreted</location>
    </subcellularLocation>
</comment>
<evidence type="ECO:0000256" key="5">
    <source>
        <dbReference type="ARBA" id="ARBA00022525"/>
    </source>
</evidence>
<keyword evidence="6" id="KW-0975">Bacterial flagellum</keyword>
<accession>A0A317R8K6</accession>
<dbReference type="PANTHER" id="PTHR30033">
    <property type="entry name" value="FLAGELLAR HOOK-ASSOCIATED PROTEIN 1"/>
    <property type="match status" value="1"/>
</dbReference>
<evidence type="ECO:0000259" key="8">
    <source>
        <dbReference type="Pfam" id="PF06429"/>
    </source>
</evidence>
<name>A0A317R8K6_9BURK</name>
<keyword evidence="5" id="KW-0964">Secreted</keyword>
<keyword evidence="10" id="KW-0969">Cilium</keyword>
<keyword evidence="10" id="KW-0282">Flagellum</keyword>
<evidence type="ECO:0000256" key="1">
    <source>
        <dbReference type="ARBA" id="ARBA00004365"/>
    </source>
</evidence>
<gene>
    <name evidence="10" type="ORF">DFR36_108105</name>
</gene>
<dbReference type="InterPro" id="IPR002371">
    <property type="entry name" value="FlgK"/>
</dbReference>
<dbReference type="AlphaFoldDB" id="A0A317R8K6"/>
<comment type="similarity">
    <text evidence="3">Belongs to the flagella basal body rod proteins family.</text>
</comment>
<evidence type="ECO:0000259" key="7">
    <source>
        <dbReference type="Pfam" id="PF00460"/>
    </source>
</evidence>
<dbReference type="EMBL" id="QGUB01000008">
    <property type="protein sequence ID" value="PWW44428.1"/>
    <property type="molecule type" value="Genomic_DNA"/>
</dbReference>
<dbReference type="Proteomes" id="UP000246483">
    <property type="component" value="Unassembled WGS sequence"/>
</dbReference>
<feature type="domain" description="Flagellar basal-body/hook protein C-terminal" evidence="8">
    <location>
        <begin position="631"/>
        <end position="669"/>
    </location>
</feature>
<dbReference type="Gene3D" id="1.20.1330.10">
    <property type="entry name" value="f41 fragment of flagellin, N-terminal domain"/>
    <property type="match status" value="1"/>
</dbReference>
<dbReference type="Pfam" id="PF06429">
    <property type="entry name" value="Flg_bbr_C"/>
    <property type="match status" value="1"/>
</dbReference>
<evidence type="ECO:0000256" key="3">
    <source>
        <dbReference type="ARBA" id="ARBA00009677"/>
    </source>
</evidence>
<keyword evidence="10" id="KW-0966">Cell projection</keyword>
<dbReference type="GO" id="GO:0005198">
    <property type="term" value="F:structural molecule activity"/>
    <property type="evidence" value="ECO:0007669"/>
    <property type="project" value="InterPro"/>
</dbReference>
<protein>
    <recommendedName>
        <fullName evidence="4">Flagellar hook-associated protein 1</fullName>
    </recommendedName>
</protein>
<evidence type="ECO:0000313" key="11">
    <source>
        <dbReference type="Proteomes" id="UP000246483"/>
    </source>
</evidence>
<dbReference type="PANTHER" id="PTHR30033:SF1">
    <property type="entry name" value="FLAGELLAR HOOK-ASSOCIATED PROTEIN 1"/>
    <property type="match status" value="1"/>
</dbReference>